<feature type="domain" description="Pvc16 N-terminal" evidence="2">
    <location>
        <begin position="9"/>
        <end position="194"/>
    </location>
</feature>
<feature type="region of interest" description="Disordered" evidence="1">
    <location>
        <begin position="393"/>
        <end position="414"/>
    </location>
</feature>
<sequence>MANHLAIATVTEALRLRLAEVIGTEVSGVDVVARRPEATDGQSTSQVTIFLYRVTPNAALRNADLPTRGADGNDVRRRPRVAIDLHYLLSFSGDEEQLVPQRMLGTSLAALHSAPGLSRAELATASQDEPWLTGSDMAQEVESVHFSLGQLSLDDMSKVWSVFVQVPYRLSVAYGASVVLIEAPVTARDPVPVQQSGVDAVPVRQPVIDQVRVTGTASAGAPLQLEILGRNLRGPVTAVRVDDGDPAPVATVTDRRIVVGADGLPAGVHAVQVVHRLEIGVPPVPHDAVESASAAFLLRPSVTADFVPDAGPPPDPRKDVVAVTFAPPLAAGQRVSLLLDEFTTPAPADRLLGFHRLEPVTAPAAGDTTLRFVRGDVPAGTYLVRVQVAGAESPLDFHRGETPSRPPDPRVTLP</sequence>
<proteinExistence type="predicted"/>
<dbReference type="AlphaFoldDB" id="A0A543PFN6"/>
<dbReference type="Proteomes" id="UP000319865">
    <property type="component" value="Unassembled WGS sequence"/>
</dbReference>
<dbReference type="Pfam" id="PF14065">
    <property type="entry name" value="Pvc16_N"/>
    <property type="match status" value="1"/>
</dbReference>
<protein>
    <submittedName>
        <fullName evidence="3">Uncharacterized protein DUF4255</fullName>
    </submittedName>
</protein>
<name>A0A543PFN6_9ACTN</name>
<keyword evidence="4" id="KW-1185">Reference proteome</keyword>
<evidence type="ECO:0000259" key="2">
    <source>
        <dbReference type="Pfam" id="PF14065"/>
    </source>
</evidence>
<accession>A0A543PFN6</accession>
<evidence type="ECO:0000256" key="1">
    <source>
        <dbReference type="SAM" id="MobiDB-lite"/>
    </source>
</evidence>
<gene>
    <name evidence="3" type="ORF">FHU33_2304</name>
</gene>
<dbReference type="EMBL" id="VFQE01000001">
    <property type="protein sequence ID" value="TQN42893.1"/>
    <property type="molecule type" value="Genomic_DNA"/>
</dbReference>
<comment type="caution">
    <text evidence="3">The sequence shown here is derived from an EMBL/GenBank/DDBJ whole genome shotgun (WGS) entry which is preliminary data.</text>
</comment>
<evidence type="ECO:0000313" key="4">
    <source>
        <dbReference type="Proteomes" id="UP000319865"/>
    </source>
</evidence>
<organism evidence="3 4">
    <name type="scientific">Blastococcus colisei</name>
    <dbReference type="NCBI Taxonomy" id="1564162"/>
    <lineage>
        <taxon>Bacteria</taxon>
        <taxon>Bacillati</taxon>
        <taxon>Actinomycetota</taxon>
        <taxon>Actinomycetes</taxon>
        <taxon>Geodermatophilales</taxon>
        <taxon>Geodermatophilaceae</taxon>
        <taxon>Blastococcus</taxon>
    </lineage>
</organism>
<reference evidence="3 4" key="1">
    <citation type="submission" date="2019-06" db="EMBL/GenBank/DDBJ databases">
        <title>Sequencing the genomes of 1000 actinobacteria strains.</title>
        <authorList>
            <person name="Klenk H.-P."/>
        </authorList>
    </citation>
    <scope>NUCLEOTIDE SEQUENCE [LARGE SCALE GENOMIC DNA]</scope>
    <source>
        <strain evidence="3 4">DSM 46837</strain>
    </source>
</reference>
<dbReference type="InterPro" id="IPR025351">
    <property type="entry name" value="Pvc16_N"/>
</dbReference>
<evidence type="ECO:0000313" key="3">
    <source>
        <dbReference type="EMBL" id="TQN42893.1"/>
    </source>
</evidence>